<dbReference type="AlphaFoldDB" id="A0A060M220"/>
<feature type="transmembrane region" description="Helical" evidence="1">
    <location>
        <begin position="92"/>
        <end position="111"/>
    </location>
</feature>
<protein>
    <submittedName>
        <fullName evidence="2">Uncharacterized protein</fullName>
    </submittedName>
</protein>
<dbReference type="STRING" id="1246626.BleG1_1536"/>
<keyword evidence="1" id="KW-1133">Transmembrane helix</keyword>
<keyword evidence="3" id="KW-1185">Reference proteome</keyword>
<name>A0A060M220_9BACI</name>
<dbReference type="eggNOG" id="ENOG5031THX">
    <property type="taxonomic scope" value="Bacteria"/>
</dbReference>
<evidence type="ECO:0000313" key="2">
    <source>
        <dbReference type="EMBL" id="AIC94114.1"/>
    </source>
</evidence>
<feature type="transmembrane region" description="Helical" evidence="1">
    <location>
        <begin position="31"/>
        <end position="53"/>
    </location>
</feature>
<keyword evidence="1" id="KW-0472">Membrane</keyword>
<feature type="transmembrane region" description="Helical" evidence="1">
    <location>
        <begin position="6"/>
        <end position="24"/>
    </location>
</feature>
<reference evidence="2 3" key="1">
    <citation type="journal article" date="2014" name="Gene">
        <title>A comparative genomic analysis of the alkalitolerant soil bacterium Bacillus lehensis G1.</title>
        <authorList>
            <person name="Noor Y.M."/>
            <person name="Samsulrizal N.H."/>
            <person name="Jema'on N.A."/>
            <person name="Low K.O."/>
            <person name="Ramli A.N."/>
            <person name="Alias N.I."/>
            <person name="Damis S.I."/>
            <person name="Fuzi S.F."/>
            <person name="Isa M.N."/>
            <person name="Murad A.M."/>
            <person name="Raih M.F."/>
            <person name="Bakar F.D."/>
            <person name="Najimudin N."/>
            <person name="Mahadi N.M."/>
            <person name="Illias R.M."/>
        </authorList>
    </citation>
    <scope>NUCLEOTIDE SEQUENCE [LARGE SCALE GENOMIC DNA]</scope>
    <source>
        <strain evidence="2 3">G1</strain>
    </source>
</reference>
<dbReference type="KEGG" id="ble:BleG1_1536"/>
<gene>
    <name evidence="2" type="ORF">BleG1_1536</name>
</gene>
<dbReference type="OrthoDB" id="2883400at2"/>
<keyword evidence="1" id="KW-0812">Transmembrane</keyword>
<sequence length="169" mass="19489">MWIWFVIVFFVLAIGLTLGGLSTFMRGLPPIVVLIVLSFYFLFFSYIGMFVALVSFSWFGFRFFDIVIVICSFLFIIAMIRSYHPAFGYQLFYKPIAWILASLFFFMGLQWGTLGYGTFFTITMTFFFTLAVFIGILLYNSMLMWVKNAYVAAVIPLASFLLVTVIKLL</sequence>
<feature type="transmembrane region" description="Helical" evidence="1">
    <location>
        <begin position="117"/>
        <end position="138"/>
    </location>
</feature>
<feature type="transmembrane region" description="Helical" evidence="1">
    <location>
        <begin position="59"/>
        <end position="80"/>
    </location>
</feature>
<proteinExistence type="predicted"/>
<dbReference type="PATRIC" id="fig|1246626.3.peg.1522"/>
<dbReference type="HOGENOM" id="CLU_133086_0_0_9"/>
<dbReference type="Proteomes" id="UP000027142">
    <property type="component" value="Chromosome"/>
</dbReference>
<evidence type="ECO:0000313" key="3">
    <source>
        <dbReference type="Proteomes" id="UP000027142"/>
    </source>
</evidence>
<dbReference type="EMBL" id="CP003923">
    <property type="protein sequence ID" value="AIC94114.1"/>
    <property type="molecule type" value="Genomic_DNA"/>
</dbReference>
<feature type="transmembrane region" description="Helical" evidence="1">
    <location>
        <begin position="150"/>
        <end position="168"/>
    </location>
</feature>
<accession>A0A060M220</accession>
<evidence type="ECO:0000256" key="1">
    <source>
        <dbReference type="SAM" id="Phobius"/>
    </source>
</evidence>
<dbReference type="RefSeq" id="WP_038479042.1">
    <property type="nucleotide sequence ID" value="NZ_CP003923.1"/>
</dbReference>
<organism evidence="2 3">
    <name type="scientific">Shouchella lehensis G1</name>
    <dbReference type="NCBI Taxonomy" id="1246626"/>
    <lineage>
        <taxon>Bacteria</taxon>
        <taxon>Bacillati</taxon>
        <taxon>Bacillota</taxon>
        <taxon>Bacilli</taxon>
        <taxon>Bacillales</taxon>
        <taxon>Bacillaceae</taxon>
        <taxon>Shouchella</taxon>
    </lineage>
</organism>